<reference evidence="3" key="2">
    <citation type="journal article" date="2017" name="J. Anim. Genet.">
        <title>Multiple reference genome sequences of hot pepper reveal the massive evolution of plant disease resistance genes by retroduplication.</title>
        <authorList>
            <person name="Kim S."/>
            <person name="Park J."/>
            <person name="Yeom S.-I."/>
            <person name="Kim Y.-M."/>
            <person name="Seo E."/>
            <person name="Kim K.-T."/>
            <person name="Kim M.-S."/>
            <person name="Lee J.M."/>
            <person name="Cheong K."/>
            <person name="Shin H.-S."/>
            <person name="Kim S.-B."/>
            <person name="Han K."/>
            <person name="Lee J."/>
            <person name="Park M."/>
            <person name="Lee H.-A."/>
            <person name="Lee H.-Y."/>
            <person name="Lee Y."/>
            <person name="Oh S."/>
            <person name="Lee J.H."/>
            <person name="Choi E."/>
            <person name="Choi E."/>
            <person name="Lee S.E."/>
            <person name="Jeon J."/>
            <person name="Kim H."/>
            <person name="Choi G."/>
            <person name="Song H."/>
            <person name="Lee J."/>
            <person name="Lee S.-C."/>
            <person name="Kwon J.-K."/>
            <person name="Lee H.-Y."/>
            <person name="Koo N."/>
            <person name="Hong Y."/>
            <person name="Kim R.W."/>
            <person name="Kang W.-H."/>
            <person name="Huh J.H."/>
            <person name="Kang B.-C."/>
            <person name="Yang T.-J."/>
            <person name="Lee Y.-H."/>
            <person name="Bennetzen J.L."/>
            <person name="Choi D."/>
        </authorList>
    </citation>
    <scope>NUCLEOTIDE SEQUENCE [LARGE SCALE GENOMIC DNA]</scope>
    <source>
        <strain evidence="3">cv. PBC81</strain>
    </source>
</reference>
<proteinExistence type="predicted"/>
<dbReference type="AlphaFoldDB" id="A0A2G2UXI8"/>
<gene>
    <name evidence="2" type="ORF">CQW23_35020</name>
</gene>
<dbReference type="EMBL" id="MLFT02001979">
    <property type="protein sequence ID" value="PHT25348.1"/>
    <property type="molecule type" value="Genomic_DNA"/>
</dbReference>
<accession>A0A2G2UXI8</accession>
<feature type="region of interest" description="Disordered" evidence="1">
    <location>
        <begin position="121"/>
        <end position="148"/>
    </location>
</feature>
<evidence type="ECO:0000313" key="2">
    <source>
        <dbReference type="EMBL" id="PHT25348.1"/>
    </source>
</evidence>
<reference evidence="2 3" key="1">
    <citation type="journal article" date="2017" name="Genome Biol.">
        <title>New reference genome sequences of hot pepper reveal the massive evolution of plant disease-resistance genes by retroduplication.</title>
        <authorList>
            <person name="Kim S."/>
            <person name="Park J."/>
            <person name="Yeom S.I."/>
            <person name="Kim Y.M."/>
            <person name="Seo E."/>
            <person name="Kim K.T."/>
            <person name="Kim M.S."/>
            <person name="Lee J.M."/>
            <person name="Cheong K."/>
            <person name="Shin H.S."/>
            <person name="Kim S.B."/>
            <person name="Han K."/>
            <person name="Lee J."/>
            <person name="Park M."/>
            <person name="Lee H.A."/>
            <person name="Lee H.Y."/>
            <person name="Lee Y."/>
            <person name="Oh S."/>
            <person name="Lee J.H."/>
            <person name="Choi E."/>
            <person name="Choi E."/>
            <person name="Lee S.E."/>
            <person name="Jeon J."/>
            <person name="Kim H."/>
            <person name="Choi G."/>
            <person name="Song H."/>
            <person name="Lee J."/>
            <person name="Lee S.C."/>
            <person name="Kwon J.K."/>
            <person name="Lee H.Y."/>
            <person name="Koo N."/>
            <person name="Hong Y."/>
            <person name="Kim R.W."/>
            <person name="Kang W.H."/>
            <person name="Huh J.H."/>
            <person name="Kang B.C."/>
            <person name="Yang T.J."/>
            <person name="Lee Y.H."/>
            <person name="Bennetzen J.L."/>
            <person name="Choi D."/>
        </authorList>
    </citation>
    <scope>NUCLEOTIDE SEQUENCE [LARGE SCALE GENOMIC DNA]</scope>
    <source>
        <strain evidence="3">cv. PBC81</strain>
    </source>
</reference>
<evidence type="ECO:0000313" key="3">
    <source>
        <dbReference type="Proteomes" id="UP000224567"/>
    </source>
</evidence>
<dbReference type="Proteomes" id="UP000224567">
    <property type="component" value="Unassembled WGS sequence"/>
</dbReference>
<organism evidence="2 3">
    <name type="scientific">Capsicum baccatum</name>
    <name type="common">Peruvian pepper</name>
    <dbReference type="NCBI Taxonomy" id="33114"/>
    <lineage>
        <taxon>Eukaryota</taxon>
        <taxon>Viridiplantae</taxon>
        <taxon>Streptophyta</taxon>
        <taxon>Embryophyta</taxon>
        <taxon>Tracheophyta</taxon>
        <taxon>Spermatophyta</taxon>
        <taxon>Magnoliopsida</taxon>
        <taxon>eudicotyledons</taxon>
        <taxon>Gunneridae</taxon>
        <taxon>Pentapetalae</taxon>
        <taxon>asterids</taxon>
        <taxon>lamiids</taxon>
        <taxon>Solanales</taxon>
        <taxon>Solanaceae</taxon>
        <taxon>Solanoideae</taxon>
        <taxon>Capsiceae</taxon>
        <taxon>Capsicum</taxon>
    </lineage>
</organism>
<sequence>MAAESSRNSDLSPLWIFTMSFGFDTDAPQLQEWKGRIQVGMSNSLPTPIRGSVRDMAIVPTKAPAVSPPPPVRVRVKMNKNAPKLVPPPPVPVRVSMSKNAPKLVPTPPVPVQVSMSKNARKLVPPPPVPPLGSISARPRLIPGYGEDKQRETKLKTNIDLLTADRKPDMLSVSELEKRYLDVVIHGKDIKDEQCLDDDEKKKAAHRIAQAEVEKLDTQMKAAKVAVTIRTRASP</sequence>
<keyword evidence="3" id="KW-1185">Reference proteome</keyword>
<dbReference type="STRING" id="33114.A0A2G2UXI8"/>
<protein>
    <submittedName>
        <fullName evidence="2">Uncharacterized protein</fullName>
    </submittedName>
</protein>
<comment type="caution">
    <text evidence="2">The sequence shown here is derived from an EMBL/GenBank/DDBJ whole genome shotgun (WGS) entry which is preliminary data.</text>
</comment>
<evidence type="ECO:0000256" key="1">
    <source>
        <dbReference type="SAM" id="MobiDB-lite"/>
    </source>
</evidence>
<name>A0A2G2UXI8_CAPBA</name>